<dbReference type="InterPro" id="IPR054110">
    <property type="entry name" value="EndoD-like_D2"/>
</dbReference>
<dbReference type="Pfam" id="PF03644">
    <property type="entry name" value="Glyco_hydro_85"/>
    <property type="match status" value="1"/>
</dbReference>
<name>A0A354M1F2_9BACT</name>
<feature type="domain" description="F5/8 type C" evidence="2">
    <location>
        <begin position="789"/>
        <end position="889"/>
    </location>
</feature>
<dbReference type="GO" id="GO:0005829">
    <property type="term" value="C:cytosol"/>
    <property type="evidence" value="ECO:0007669"/>
    <property type="project" value="UniProtKB-SubCell"/>
</dbReference>
<dbReference type="SUPFAM" id="SSF49299">
    <property type="entry name" value="PKD domain"/>
    <property type="match status" value="1"/>
</dbReference>
<evidence type="ECO:0000256" key="1">
    <source>
        <dbReference type="SAM" id="SignalP"/>
    </source>
</evidence>
<dbReference type="InterPro" id="IPR035986">
    <property type="entry name" value="PKD_dom_sf"/>
</dbReference>
<organism evidence="3 4">
    <name type="scientific">Coprobacter fastidiosus</name>
    <dbReference type="NCBI Taxonomy" id="1099853"/>
    <lineage>
        <taxon>Bacteria</taxon>
        <taxon>Pseudomonadati</taxon>
        <taxon>Bacteroidota</taxon>
        <taxon>Bacteroidia</taxon>
        <taxon>Bacteroidales</taxon>
        <taxon>Barnesiellaceae</taxon>
        <taxon>Coprobacter</taxon>
    </lineage>
</organism>
<dbReference type="Proteomes" id="UP000262954">
    <property type="component" value="Unassembled WGS sequence"/>
</dbReference>
<dbReference type="Pfam" id="PF21910">
    <property type="entry name" value="GH85_C"/>
    <property type="match status" value="1"/>
</dbReference>
<dbReference type="InterPro" id="IPR026444">
    <property type="entry name" value="Secre_tail"/>
</dbReference>
<dbReference type="Pfam" id="PF00754">
    <property type="entry name" value="F5_F8_type_C"/>
    <property type="match status" value="2"/>
</dbReference>
<dbReference type="SUPFAM" id="SSF49785">
    <property type="entry name" value="Galactose-binding domain-like"/>
    <property type="match status" value="3"/>
</dbReference>
<dbReference type="InterPro" id="IPR032979">
    <property type="entry name" value="ENGase"/>
</dbReference>
<evidence type="ECO:0000313" key="3">
    <source>
        <dbReference type="EMBL" id="HBJ08341.1"/>
    </source>
</evidence>
<dbReference type="Pfam" id="PF18962">
    <property type="entry name" value="Por_Secre_tail"/>
    <property type="match status" value="1"/>
</dbReference>
<sequence length="1603" mass="177731">MNIKKLFITLFVILGVGSAIAQQPYSPCWHPDNIKNWKPSDDQDAKFNRSRVPLQPRFWDNPVKANSSQFADSRVAACLTMNPECSLTPSQDADNILGYNPTYWQYMDLLIWWGGSAGEGIIIPPSAPVVDVAHMNGVKVLGQLFFPPRAFSGDPAWLRQMLTKEGGEYPYARKLYEIADYYGFDGWFINEELHGALPGDWMGFIETFNKCKKAGGKEYMEIQWYNNDIVVGDYMDMVKMDGVSYFLDYGSNTVSNIQSQMQAVKNAGMADIAFSKLYFGIESAINGFTGNADKFSNLFTSTGHRGSPNIFNPEEGIWKKVVDEFRKNPVNGSAEQYKKMQEVFQNESRFWTNAKGDPSDNSAWGSSTWPGLANTILERSVIQTKPFVTTFGAGLGKKRFVNGEEKGNHDWYHRGMQTIMPTWRWWFDNKTLSADIYLDDAYNMGTSVKVSGALSADADHIMRLYKTRLAIASGDKIQLVYKGSGAVIDAKLGISENANEFATVTLNTVSTNNGWTVAEGDLSFLNGKTVSIIALNFRSSSDLSSYEVLLGQLAVYPQGYYPELARVENLKIENKLAANSGDIRVVWDAPKSEDIDHYNIYLQRNGVKSLVGQTRDEGFYIPKFNRNGDSETGVTVSVTAVVKDMREGAEVSASVNYRDLAAPEVVLSASQTLIPVNGTVTLYAKTEDNPTGYEWILPPSARKTGNGGQISVQFTQAGVFDIGVKVTNKAGTTEITEKAFVEVANNADDLKVVSVDKQIHSVSGQLAGEEAYHLIDGVTKNFSDVHQKWCIGGKKEHWVVVDLQESYKLYKFRIIDCKQGEPEFDNISMYKIYVSNDAVDWTLIADERSNPATEKTIWVKPTIARYVKFVPYSTEPVTIRIWEFEAYGVATKLTLDKSENLLLGLGESAEKEFSYGFGGTEKEENFNIEVKTDRPDLLEIKNIRHDEVKNKISFDMLSLEIGTAEVEVSIKNGDWVKSSVFEVKIEDLSLINIARGALPSIVMKDAMSAISNEPNLKPENALTDGNRSTFWAGWKTFSVKIDLGKIYDARVIKFMFEPADYNVVGNRCYFPSEVKVYTAQTDEESAYASVAWFENKNLQEINEVVLPVDGRQVRYVRLEVTGYDDRRVFLQEIEVLAKTDKENPLLIGNVNGVKIEVGKSVKKKIPVDLGDMSVEDNLEVVSRLKSVSGSDVAIVNASYDEDARKILLDIEGKTPGNADLVVALKNGDWQVCTNLSVVVFSGGNLALGKSITESHVSATGTPLSGGGKADVKTLVDGIKPIKGDGSADFNNLWCGPSWQNNAKSTVVIDLESEASISDIKVFGAVLWSTVSVPGEVKIFIGSEDSESSYQEVYTWKRSSEYETPNKYRHMEFDYHLPSPMTGRYVKLQLTQNNEYGMAVALREIEVYGESSSDGETPSNTLSVSPIEAVTLNGGESKTLETSYSLGGASQKENFDISVSAQDGNIVKVSKVMYDEVQQKITFELRGLKKGTTGVRIVFENGKWSTSSDVNVSVLSDDPLLGIENVKTVACKVYPNPVRKGGVLVIEAEQIRMVKILTLQGSLLREVAVESDRCELNMGYLSSGVYLLIIDTENDMKVQKVTVK</sequence>
<feature type="signal peptide" evidence="1">
    <location>
        <begin position="1"/>
        <end position="21"/>
    </location>
</feature>
<dbReference type="InterPro" id="IPR005201">
    <property type="entry name" value="TIM_ENGase"/>
</dbReference>
<dbReference type="InterPro" id="IPR000421">
    <property type="entry name" value="FA58C"/>
</dbReference>
<dbReference type="PANTHER" id="PTHR13246">
    <property type="entry name" value="ENDO BETA N-ACETYLGLUCOSAMINIDASE"/>
    <property type="match status" value="1"/>
</dbReference>
<accession>A0A354M1F2</accession>
<dbReference type="PANTHER" id="PTHR13246:SF1">
    <property type="entry name" value="CYTOSOLIC ENDO-BETA-N-ACETYLGLUCOSAMINIDASE"/>
    <property type="match status" value="1"/>
</dbReference>
<gene>
    <name evidence="3" type="ORF">DDY73_04995</name>
</gene>
<dbReference type="PROSITE" id="PS50022">
    <property type="entry name" value="FA58C_3"/>
    <property type="match status" value="2"/>
</dbReference>
<dbReference type="GO" id="GO:0033925">
    <property type="term" value="F:mannosyl-glycoprotein endo-beta-N-acetylglucosaminidase activity"/>
    <property type="evidence" value="ECO:0007669"/>
    <property type="project" value="InterPro"/>
</dbReference>
<dbReference type="EMBL" id="DNWC01000064">
    <property type="protein sequence ID" value="HBJ08341.1"/>
    <property type="molecule type" value="Genomic_DNA"/>
</dbReference>
<protein>
    <recommendedName>
        <fullName evidence="2">F5/8 type C domain-containing protein</fullName>
    </recommendedName>
</protein>
<proteinExistence type="predicted"/>
<dbReference type="InterPro" id="IPR008979">
    <property type="entry name" value="Galactose-bd-like_sf"/>
</dbReference>
<dbReference type="NCBIfam" id="TIGR04183">
    <property type="entry name" value="Por_Secre_tail"/>
    <property type="match status" value="1"/>
</dbReference>
<comment type="caution">
    <text evidence="3">The sequence shown here is derived from an EMBL/GenBank/DDBJ whole genome shotgun (WGS) entry which is preliminary data.</text>
</comment>
<dbReference type="Gene3D" id="3.20.20.80">
    <property type="entry name" value="Glycosidases"/>
    <property type="match status" value="1"/>
</dbReference>
<dbReference type="InterPro" id="IPR013783">
    <property type="entry name" value="Ig-like_fold"/>
</dbReference>
<feature type="chain" id="PRO_5016866493" description="F5/8 type C domain-containing protein" evidence="1">
    <location>
        <begin position="22"/>
        <end position="1603"/>
    </location>
</feature>
<reference evidence="3 4" key="1">
    <citation type="journal article" date="2018" name="Nat. Biotechnol.">
        <title>A standardized bacterial taxonomy based on genome phylogeny substantially revises the tree of life.</title>
        <authorList>
            <person name="Parks D.H."/>
            <person name="Chuvochina M."/>
            <person name="Waite D.W."/>
            <person name="Rinke C."/>
            <person name="Skarshewski A."/>
            <person name="Chaumeil P.A."/>
            <person name="Hugenholtz P."/>
        </authorList>
    </citation>
    <scope>NUCLEOTIDE SEQUENCE [LARGE SCALE GENOMIC DNA]</scope>
    <source>
        <strain evidence="3">UBA11482</strain>
    </source>
</reference>
<evidence type="ECO:0000259" key="2">
    <source>
        <dbReference type="PROSITE" id="PS50022"/>
    </source>
</evidence>
<dbReference type="Gene3D" id="2.60.120.260">
    <property type="entry name" value="Galactose-binding domain-like"/>
    <property type="match status" value="4"/>
</dbReference>
<evidence type="ECO:0000313" key="4">
    <source>
        <dbReference type="Proteomes" id="UP000262954"/>
    </source>
</evidence>
<dbReference type="Gene3D" id="2.60.40.10">
    <property type="entry name" value="Immunoglobulins"/>
    <property type="match status" value="2"/>
</dbReference>
<keyword evidence="1" id="KW-0732">Signal</keyword>
<feature type="domain" description="F5/8 type C" evidence="2">
    <location>
        <begin position="1232"/>
        <end position="1409"/>
    </location>
</feature>